<keyword evidence="7 9" id="KW-0472">Membrane</keyword>
<evidence type="ECO:0000256" key="3">
    <source>
        <dbReference type="ARBA" id="ARBA00022475"/>
    </source>
</evidence>
<dbReference type="RefSeq" id="WP_208107485.1">
    <property type="nucleotide sequence ID" value="NZ_SNWX01000004.1"/>
</dbReference>
<dbReference type="InterPro" id="IPR007387">
    <property type="entry name" value="TRAP_DctQ"/>
</dbReference>
<evidence type="ECO:0000256" key="6">
    <source>
        <dbReference type="ARBA" id="ARBA00022989"/>
    </source>
</evidence>
<dbReference type="PANTHER" id="PTHR35011:SF2">
    <property type="entry name" value="2,3-DIKETO-L-GULONATE TRAP TRANSPORTER SMALL PERMEASE PROTEIN YIAM"/>
    <property type="match status" value="1"/>
</dbReference>
<evidence type="ECO:0000256" key="5">
    <source>
        <dbReference type="ARBA" id="ARBA00022692"/>
    </source>
</evidence>
<keyword evidence="3" id="KW-1003">Cell membrane</keyword>
<dbReference type="AlphaFoldDB" id="A0A4R6LZE5"/>
<reference evidence="11 12" key="1">
    <citation type="submission" date="2019-03" db="EMBL/GenBank/DDBJ databases">
        <title>Subsurface microbial communities from deep shales in Ohio and West Virginia, USA.</title>
        <authorList>
            <person name="Wrighton K."/>
        </authorList>
    </citation>
    <scope>NUCLEOTIDE SEQUENCE [LARGE SCALE GENOMIC DNA]</scope>
    <source>
        <strain evidence="11 12">MA284_T2</strain>
    </source>
</reference>
<name>A0A4R6LZE5_9FIRM</name>
<organism evidence="11 12">
    <name type="scientific">Halanaerobium saccharolyticum</name>
    <dbReference type="NCBI Taxonomy" id="43595"/>
    <lineage>
        <taxon>Bacteria</taxon>
        <taxon>Bacillati</taxon>
        <taxon>Bacillota</taxon>
        <taxon>Clostridia</taxon>
        <taxon>Halanaerobiales</taxon>
        <taxon>Halanaerobiaceae</taxon>
        <taxon>Halanaerobium</taxon>
    </lineage>
</organism>
<dbReference type="Proteomes" id="UP000295064">
    <property type="component" value="Unassembled WGS sequence"/>
</dbReference>
<dbReference type="GO" id="GO:0005886">
    <property type="term" value="C:plasma membrane"/>
    <property type="evidence" value="ECO:0007669"/>
    <property type="project" value="UniProtKB-SubCell"/>
</dbReference>
<proteinExistence type="inferred from homology"/>
<gene>
    <name evidence="11" type="ORF">DFR79_104150</name>
</gene>
<sequence length="175" mass="20029">METAKIIYNKICQIEKMISGIFLVLIMVIVFLSAIGRAVGHPLNWAIDISAFLFAWTAFFSADVAMRQDRHLSVKYIVLKLPEKIQYYITLANYLIIVVFLGYLIRFGFIQTYNTRFRTFQGIPELSYAWATLSVPVGSILLLISTIVKLHHVYKSKEAASVKMENKEKVDQLSD</sequence>
<feature type="transmembrane region" description="Helical" evidence="9">
    <location>
        <begin position="128"/>
        <end position="148"/>
    </location>
</feature>
<accession>A0A4R6LZE5</accession>
<dbReference type="GO" id="GO:0022857">
    <property type="term" value="F:transmembrane transporter activity"/>
    <property type="evidence" value="ECO:0007669"/>
    <property type="project" value="TreeGrafter"/>
</dbReference>
<keyword evidence="6 9" id="KW-1133">Transmembrane helix</keyword>
<evidence type="ECO:0000256" key="2">
    <source>
        <dbReference type="ARBA" id="ARBA00022448"/>
    </source>
</evidence>
<evidence type="ECO:0000313" key="12">
    <source>
        <dbReference type="Proteomes" id="UP000295064"/>
    </source>
</evidence>
<evidence type="ECO:0000256" key="1">
    <source>
        <dbReference type="ARBA" id="ARBA00004429"/>
    </source>
</evidence>
<dbReference type="Pfam" id="PF04290">
    <property type="entry name" value="DctQ"/>
    <property type="match status" value="1"/>
</dbReference>
<dbReference type="EMBL" id="SNWX01000004">
    <property type="protein sequence ID" value="TDO94184.1"/>
    <property type="molecule type" value="Genomic_DNA"/>
</dbReference>
<keyword evidence="2" id="KW-0813">Transport</keyword>
<feature type="transmembrane region" description="Helical" evidence="9">
    <location>
        <begin position="87"/>
        <end position="108"/>
    </location>
</feature>
<dbReference type="GO" id="GO:0015740">
    <property type="term" value="P:C4-dicarboxylate transport"/>
    <property type="evidence" value="ECO:0007669"/>
    <property type="project" value="TreeGrafter"/>
</dbReference>
<comment type="similarity">
    <text evidence="8">Belongs to the TRAP transporter small permease family.</text>
</comment>
<comment type="subcellular location">
    <subcellularLocation>
        <location evidence="1">Cell inner membrane</location>
        <topology evidence="1">Multi-pass membrane protein</topology>
    </subcellularLocation>
</comment>
<evidence type="ECO:0000256" key="9">
    <source>
        <dbReference type="SAM" id="Phobius"/>
    </source>
</evidence>
<dbReference type="PANTHER" id="PTHR35011">
    <property type="entry name" value="2,3-DIKETO-L-GULONATE TRAP TRANSPORTER SMALL PERMEASE PROTEIN YIAM"/>
    <property type="match status" value="1"/>
</dbReference>
<evidence type="ECO:0000256" key="4">
    <source>
        <dbReference type="ARBA" id="ARBA00022519"/>
    </source>
</evidence>
<comment type="caution">
    <text evidence="11">The sequence shown here is derived from an EMBL/GenBank/DDBJ whole genome shotgun (WGS) entry which is preliminary data.</text>
</comment>
<evidence type="ECO:0000259" key="10">
    <source>
        <dbReference type="Pfam" id="PF04290"/>
    </source>
</evidence>
<evidence type="ECO:0000313" key="11">
    <source>
        <dbReference type="EMBL" id="TDO94184.1"/>
    </source>
</evidence>
<keyword evidence="4" id="KW-0997">Cell inner membrane</keyword>
<feature type="transmembrane region" description="Helical" evidence="9">
    <location>
        <begin position="21"/>
        <end position="39"/>
    </location>
</feature>
<feature type="domain" description="Tripartite ATP-independent periplasmic transporters DctQ component" evidence="10">
    <location>
        <begin position="26"/>
        <end position="150"/>
    </location>
</feature>
<evidence type="ECO:0000256" key="8">
    <source>
        <dbReference type="ARBA" id="ARBA00038436"/>
    </source>
</evidence>
<evidence type="ECO:0000256" key="7">
    <source>
        <dbReference type="ARBA" id="ARBA00023136"/>
    </source>
</evidence>
<keyword evidence="5 9" id="KW-0812">Transmembrane</keyword>
<feature type="transmembrane region" description="Helical" evidence="9">
    <location>
        <begin position="45"/>
        <end position="66"/>
    </location>
</feature>
<protein>
    <submittedName>
        <fullName evidence="11">TRAP-type C4-dicarboxylate transport system permease small subunit</fullName>
    </submittedName>
</protein>
<dbReference type="InterPro" id="IPR055348">
    <property type="entry name" value="DctQ"/>
</dbReference>